<evidence type="ECO:0000259" key="2">
    <source>
        <dbReference type="Pfam" id="PF00149"/>
    </source>
</evidence>
<evidence type="ECO:0000313" key="3">
    <source>
        <dbReference type="EMBL" id="MDZ7283412.1"/>
    </source>
</evidence>
<feature type="signal peptide" evidence="1">
    <location>
        <begin position="1"/>
        <end position="37"/>
    </location>
</feature>
<dbReference type="Pfam" id="PF13385">
    <property type="entry name" value="Laminin_G_3"/>
    <property type="match status" value="1"/>
</dbReference>
<organism evidence="3 4">
    <name type="scientific">Sphingomonas sanguinis</name>
    <dbReference type="NCBI Taxonomy" id="33051"/>
    <lineage>
        <taxon>Bacteria</taxon>
        <taxon>Pseudomonadati</taxon>
        <taxon>Pseudomonadota</taxon>
        <taxon>Alphaproteobacteria</taxon>
        <taxon>Sphingomonadales</taxon>
        <taxon>Sphingomonadaceae</taxon>
        <taxon>Sphingomonas</taxon>
    </lineage>
</organism>
<sequence>MSDTTETQFTLRRIADRRQLLRGAAGLSMLPLTGALAACDDDAMLNAKPTTATGTAASTAAATPVGTTSFSIAVLPDTQFYSRYATVDENRQFQRKYGSEPFAAQTQWIVDNAQAYAIPFVIHLGDVVDQVRKPAQWAVADAAMKQLETARIPYSILAGNHDVLYDVDYHVPADQQAGTDSQRTLSSEPYLTWFPTSRAQNQSTFRERDRTGFHEYHIFEMYGVKFMVLSLSWRISDAGILWARDAIRRNPTLPVILANHQLLNIDKDGKSPLETDYGLMLWNTLIRDNDQIFMTLNGHHHGAALLTKTNDFGNPVHEMVVDYQMAYQGGNALMRLYEIDFSANKIDVMSFSPWVVQKPKETLNQFDRAVLEDANNRFTISIDFKKRFARFLPGFAYTEMTAGVPILPRVRTALLSGYTEPAAPAEVLPRDADDYPKIAETAAHWRVASGIVDGRIVQVGETLPDATGRNPMTRVPLSGPAMVEDVVWSTDRHRLSSAPGSVRFRNTDKVTARSSAFATATNAPINAATFGAGYTVEAFIKIDANWTVTNHRWGNILTRNGNRGKLPGFAGGDREAPPILFAISSLREVQWEVVPASNTAYPQANWSGEVMVDTWYHIAIVNDPVANETILYVDGAPVLRNSAGQVGIATLAADMPWVLGAAWWDGARKDGYFGHIGEVRIVAKPLANTQWLTARRS</sequence>
<dbReference type="InterPro" id="IPR051918">
    <property type="entry name" value="STPP_CPPED1"/>
</dbReference>
<dbReference type="PANTHER" id="PTHR43143:SF5">
    <property type="entry name" value="SECRETED PROTEIN"/>
    <property type="match status" value="1"/>
</dbReference>
<accession>A0ABU5LU07</accession>
<gene>
    <name evidence="3" type="ORF">N4G62_15390</name>
</gene>
<reference evidence="4" key="1">
    <citation type="submission" date="2023-07" db="EMBL/GenBank/DDBJ databases">
        <title>Whole genome sequence analysis of rice epiphytic Sphingomonas sanguinis OsEp_Plm_15B2.</title>
        <authorList>
            <person name="Sahu K.P."/>
            <person name="Asharani P."/>
            <person name="Reddy B."/>
            <person name="Kumar A."/>
        </authorList>
    </citation>
    <scope>NUCLEOTIDE SEQUENCE [LARGE SCALE GENOMIC DNA]</scope>
    <source>
        <strain evidence="4">OsEp_Plm_15B2</strain>
    </source>
</reference>
<proteinExistence type="predicted"/>
<dbReference type="Gene3D" id="3.60.21.10">
    <property type="match status" value="1"/>
</dbReference>
<name>A0ABU5LU07_9SPHN</name>
<dbReference type="Gene3D" id="2.60.120.200">
    <property type="match status" value="1"/>
</dbReference>
<dbReference type="SUPFAM" id="SSF49899">
    <property type="entry name" value="Concanavalin A-like lectins/glucanases"/>
    <property type="match status" value="1"/>
</dbReference>
<dbReference type="InterPro" id="IPR013320">
    <property type="entry name" value="ConA-like_dom_sf"/>
</dbReference>
<dbReference type="RefSeq" id="WP_322540045.1">
    <property type="nucleotide sequence ID" value="NZ_JAOBTW010000021.1"/>
</dbReference>
<feature type="domain" description="Calcineurin-like phosphoesterase" evidence="2">
    <location>
        <begin position="72"/>
        <end position="301"/>
    </location>
</feature>
<dbReference type="SUPFAM" id="SSF56300">
    <property type="entry name" value="Metallo-dependent phosphatases"/>
    <property type="match status" value="1"/>
</dbReference>
<dbReference type="InterPro" id="IPR029052">
    <property type="entry name" value="Metallo-depent_PP-like"/>
</dbReference>
<evidence type="ECO:0000313" key="4">
    <source>
        <dbReference type="Proteomes" id="UP001292182"/>
    </source>
</evidence>
<dbReference type="Pfam" id="PF00149">
    <property type="entry name" value="Metallophos"/>
    <property type="match status" value="1"/>
</dbReference>
<dbReference type="EMBL" id="JAOBTW010000021">
    <property type="protein sequence ID" value="MDZ7283412.1"/>
    <property type="molecule type" value="Genomic_DNA"/>
</dbReference>
<evidence type="ECO:0000256" key="1">
    <source>
        <dbReference type="SAM" id="SignalP"/>
    </source>
</evidence>
<protein>
    <submittedName>
        <fullName evidence="3">Metallophosphoesterase</fullName>
    </submittedName>
</protein>
<keyword evidence="1" id="KW-0732">Signal</keyword>
<feature type="chain" id="PRO_5047259391" evidence="1">
    <location>
        <begin position="38"/>
        <end position="697"/>
    </location>
</feature>
<comment type="caution">
    <text evidence="3">The sequence shown here is derived from an EMBL/GenBank/DDBJ whole genome shotgun (WGS) entry which is preliminary data.</text>
</comment>
<dbReference type="PANTHER" id="PTHR43143">
    <property type="entry name" value="METALLOPHOSPHOESTERASE, CALCINEURIN SUPERFAMILY"/>
    <property type="match status" value="1"/>
</dbReference>
<dbReference type="Proteomes" id="UP001292182">
    <property type="component" value="Unassembled WGS sequence"/>
</dbReference>
<keyword evidence="4" id="KW-1185">Reference proteome</keyword>
<dbReference type="InterPro" id="IPR004843">
    <property type="entry name" value="Calcineurin-like_PHP"/>
</dbReference>